<name>A0A3D4VD87_9BACT</name>
<dbReference type="Proteomes" id="UP000264071">
    <property type="component" value="Unassembled WGS sequence"/>
</dbReference>
<keyword evidence="1" id="KW-0472">Membrane</keyword>
<organism evidence="3 4">
    <name type="scientific">Gemmatimonas aurantiaca</name>
    <dbReference type="NCBI Taxonomy" id="173480"/>
    <lineage>
        <taxon>Bacteria</taxon>
        <taxon>Pseudomonadati</taxon>
        <taxon>Gemmatimonadota</taxon>
        <taxon>Gemmatimonadia</taxon>
        <taxon>Gemmatimonadales</taxon>
        <taxon>Gemmatimonadaceae</taxon>
        <taxon>Gemmatimonas</taxon>
    </lineage>
</organism>
<dbReference type="AlphaFoldDB" id="A0A3D4VD87"/>
<gene>
    <name evidence="3" type="ORF">DGD08_17925</name>
</gene>
<feature type="transmembrane region" description="Helical" evidence="1">
    <location>
        <begin position="126"/>
        <end position="145"/>
    </location>
</feature>
<feature type="transmembrane region" description="Helical" evidence="1">
    <location>
        <begin position="180"/>
        <end position="202"/>
    </location>
</feature>
<sequence length="297" mass="30270">MGGAHRCDACRFGYARSVAVFGQHAGDRRTGRRALMIDTGLGTAAGVLVASLVGSVHCAGMCGGFVCFYAGSEPTGAAGGTAPRLLHAHALYNVGRLLSYLTLGAVAGAIGARVSALGVLAGVQQGAAIVAGALMVAWALSTLAAQRGVSLGTVRAPLVWQRALGRVLHAVREQPVARRALLTGFLTTLLPCGWLYVFVATAGGTGSVWSAMSLMAVFWLGTVPALVAVGVGAQTILAPFRRRLPLVSATVVLVMGLWSMAGHLRAPSHDARHTESSSGISAIPAATAHPAGSTHVH</sequence>
<accession>A0A3D4VD87</accession>
<keyword evidence="1" id="KW-1133">Transmembrane helix</keyword>
<feature type="transmembrane region" description="Helical" evidence="1">
    <location>
        <begin position="244"/>
        <end position="261"/>
    </location>
</feature>
<dbReference type="PANTHER" id="PTHR42208">
    <property type="entry name" value="HEAVY METAL TRANSPORTER-RELATED"/>
    <property type="match status" value="1"/>
</dbReference>
<evidence type="ECO:0000313" key="3">
    <source>
        <dbReference type="EMBL" id="HCT59083.1"/>
    </source>
</evidence>
<comment type="caution">
    <text evidence="3">The sequence shown here is derived from an EMBL/GenBank/DDBJ whole genome shotgun (WGS) entry which is preliminary data.</text>
</comment>
<proteinExistence type="predicted"/>
<evidence type="ECO:0000313" key="4">
    <source>
        <dbReference type="Proteomes" id="UP000264071"/>
    </source>
</evidence>
<feature type="transmembrane region" description="Helical" evidence="1">
    <location>
        <begin position="97"/>
        <end position="120"/>
    </location>
</feature>
<dbReference type="InterPro" id="IPR039447">
    <property type="entry name" value="UreH-like_TM_dom"/>
</dbReference>
<protein>
    <submittedName>
        <fullName evidence="3">Sulfite exporter TauE/SafE family protein</fullName>
    </submittedName>
</protein>
<feature type="domain" description="Urease accessory protein UreH-like transmembrane" evidence="2">
    <location>
        <begin position="47"/>
        <end position="258"/>
    </location>
</feature>
<dbReference type="Pfam" id="PF13386">
    <property type="entry name" value="DsbD_2"/>
    <property type="match status" value="1"/>
</dbReference>
<dbReference type="EMBL" id="DPIY01000012">
    <property type="protein sequence ID" value="HCT59083.1"/>
    <property type="molecule type" value="Genomic_DNA"/>
</dbReference>
<feature type="transmembrane region" description="Helical" evidence="1">
    <location>
        <begin position="208"/>
        <end position="232"/>
    </location>
</feature>
<keyword evidence="1" id="KW-0812">Transmembrane</keyword>
<reference evidence="3 4" key="1">
    <citation type="journal article" date="2018" name="Nat. Biotechnol.">
        <title>A standardized bacterial taxonomy based on genome phylogeny substantially revises the tree of life.</title>
        <authorList>
            <person name="Parks D.H."/>
            <person name="Chuvochina M."/>
            <person name="Waite D.W."/>
            <person name="Rinke C."/>
            <person name="Skarshewski A."/>
            <person name="Chaumeil P.A."/>
            <person name="Hugenholtz P."/>
        </authorList>
    </citation>
    <scope>NUCLEOTIDE SEQUENCE [LARGE SCALE GENOMIC DNA]</scope>
    <source>
        <strain evidence="3">UBA8844</strain>
    </source>
</reference>
<evidence type="ECO:0000256" key="1">
    <source>
        <dbReference type="SAM" id="Phobius"/>
    </source>
</evidence>
<evidence type="ECO:0000259" key="2">
    <source>
        <dbReference type="Pfam" id="PF13386"/>
    </source>
</evidence>
<dbReference type="PANTHER" id="PTHR42208:SF1">
    <property type="entry name" value="HEAVY METAL TRANSPORTER"/>
    <property type="match status" value="1"/>
</dbReference>